<proteinExistence type="predicted"/>
<evidence type="ECO:0000259" key="2">
    <source>
        <dbReference type="Pfam" id="PF18803"/>
    </source>
</evidence>
<sequence length="509" mass="56170">MLFALANLQYSLSFGGLDAKQSLTSGASAPGPHRPQKRDQSSRQQFVEDLKQDRKRIRVTSVRVKTGSVKVKNAIHQIQQDTPASSRTTPSGSSKSDTTLNVGSTAALDNSFPGEFATAQFATGQSEVLGESLPKKRPRQINTTASKLDGWCSHRDVYLSELIRLEGLGSKDGATNCIKCPSQEGIYRCCDCFSRSTLYCKDCLLQAHANLPFHRAQVWNRQFFDNIPLQQLGLRFQLGHDGSPCPFPKSGPVNFIVFTGHGIVLVNVAFCDCPAPLAPPAQPLQLLRAGWFPASTERPQMAFTFDVLDLFHKLTLQGKTTLYDFYHTLLHRSDNMALGKAVYRYPEFQHAFRTWRHLKTLKHAGRSHGSYGASQTQEGELALECPACPQPGKNLRRGWEKTPKELQFLFTLFIAIDANFKLKGKDCGIKDTELDPGLGCYVKNLRYTAHVAGQAGQQEMNACSSDHNVIARANLSIPGYNVNGVALAICSRHSLVRQNGAVDLSKGEK</sequence>
<protein>
    <recommendedName>
        <fullName evidence="2">CxC2-like cysteine cluster KDZ transposase-associated domain-containing protein</fullName>
    </recommendedName>
</protein>
<evidence type="ECO:0000313" key="3">
    <source>
        <dbReference type="EMBL" id="KAF7761115.1"/>
    </source>
</evidence>
<dbReference type="InterPro" id="IPR041457">
    <property type="entry name" value="CxC2_KDZ-assoc"/>
</dbReference>
<dbReference type="InterPro" id="IPR040521">
    <property type="entry name" value="KDZ"/>
</dbReference>
<comment type="caution">
    <text evidence="3">The sequence shown here is derived from an EMBL/GenBank/DDBJ whole genome shotgun (WGS) entry which is preliminary data.</text>
</comment>
<dbReference type="Pfam" id="PF18803">
    <property type="entry name" value="CxC2"/>
    <property type="match status" value="1"/>
</dbReference>
<dbReference type="Pfam" id="PF18758">
    <property type="entry name" value="KDZ"/>
    <property type="match status" value="1"/>
</dbReference>
<accession>A0A8H7C331</accession>
<feature type="compositionally biased region" description="Basic and acidic residues" evidence="1">
    <location>
        <begin position="37"/>
        <end position="46"/>
    </location>
</feature>
<feature type="domain" description="CxC2-like cysteine cluster KDZ transposase-associated" evidence="2">
    <location>
        <begin position="229"/>
        <end position="336"/>
    </location>
</feature>
<dbReference type="Proteomes" id="UP000629468">
    <property type="component" value="Unassembled WGS sequence"/>
</dbReference>
<evidence type="ECO:0000256" key="1">
    <source>
        <dbReference type="SAM" id="MobiDB-lite"/>
    </source>
</evidence>
<feature type="compositionally biased region" description="Low complexity" evidence="1">
    <location>
        <begin position="82"/>
        <end position="96"/>
    </location>
</feature>
<name>A0A8H7C331_AGABI</name>
<feature type="region of interest" description="Disordered" evidence="1">
    <location>
        <begin position="23"/>
        <end position="46"/>
    </location>
</feature>
<reference evidence="3 4" key="1">
    <citation type="journal article" name="Sci. Rep.">
        <title>Telomere-to-telomere assembled and centromere annotated genomes of the two main subspecies of the button mushroom Agaricus bisporus reveal especially polymorphic chromosome ends.</title>
        <authorList>
            <person name="Sonnenberg A.S.M."/>
            <person name="Sedaghat-Telgerd N."/>
            <person name="Lavrijssen B."/>
            <person name="Ohm R.A."/>
            <person name="Hendrickx P.M."/>
            <person name="Scholtmeijer K."/>
            <person name="Baars J.J.P."/>
            <person name="van Peer A."/>
        </authorList>
    </citation>
    <scope>NUCLEOTIDE SEQUENCE [LARGE SCALE GENOMIC DNA]</scope>
    <source>
        <strain evidence="3 4">H119_p4</strain>
    </source>
</reference>
<dbReference type="AlphaFoldDB" id="A0A8H7C331"/>
<dbReference type="EMBL" id="JABXXO010000014">
    <property type="protein sequence ID" value="KAF7761115.1"/>
    <property type="molecule type" value="Genomic_DNA"/>
</dbReference>
<evidence type="ECO:0000313" key="4">
    <source>
        <dbReference type="Proteomes" id="UP000629468"/>
    </source>
</evidence>
<gene>
    <name evidence="3" type="ORF">Agabi119p4_10524</name>
</gene>
<organism evidence="3 4">
    <name type="scientific">Agaricus bisporus var. burnettii</name>
    <dbReference type="NCBI Taxonomy" id="192524"/>
    <lineage>
        <taxon>Eukaryota</taxon>
        <taxon>Fungi</taxon>
        <taxon>Dikarya</taxon>
        <taxon>Basidiomycota</taxon>
        <taxon>Agaricomycotina</taxon>
        <taxon>Agaricomycetes</taxon>
        <taxon>Agaricomycetidae</taxon>
        <taxon>Agaricales</taxon>
        <taxon>Agaricineae</taxon>
        <taxon>Agaricaceae</taxon>
        <taxon>Agaricus</taxon>
    </lineage>
</organism>
<feature type="region of interest" description="Disordered" evidence="1">
    <location>
        <begin position="75"/>
        <end position="100"/>
    </location>
</feature>